<gene>
    <name evidence="2" type="ORF">GPNADHDJ_00300</name>
</gene>
<dbReference type="InterPro" id="IPR036937">
    <property type="entry name" value="Adhesion_dom_fimbrial_sf"/>
</dbReference>
<dbReference type="Proteomes" id="UP000515598">
    <property type="component" value="Chromosome"/>
</dbReference>
<dbReference type="GO" id="GO:0009289">
    <property type="term" value="C:pilus"/>
    <property type="evidence" value="ECO:0007669"/>
    <property type="project" value="InterPro"/>
</dbReference>
<dbReference type="Pfam" id="PF00419">
    <property type="entry name" value="Fimbrial"/>
    <property type="match status" value="1"/>
</dbReference>
<dbReference type="SUPFAM" id="SSF49401">
    <property type="entry name" value="Bacterial adhesins"/>
    <property type="match status" value="1"/>
</dbReference>
<evidence type="ECO:0000259" key="1">
    <source>
        <dbReference type="Pfam" id="PF00419"/>
    </source>
</evidence>
<evidence type="ECO:0000313" key="3">
    <source>
        <dbReference type="Proteomes" id="UP000515598"/>
    </source>
</evidence>
<dbReference type="AlphaFoldDB" id="A0AAX1IAK2"/>
<sequence>MPTSFGYYDSFKTGDVMVGWARAVVPYYVDCSPTASAQLSIGPATGLAGVHDGRITFKTEHDGVGIQLEYRYIQSIAGSGQPVYSEWQEVGTAASSLIARAEYMRDNPTASIPIEVDYRFIALRDFSDESIAMGDIEPLRVTDGSHGLSLNQLIVEGVRQSPRVEASCEFSARPPARLQLPLTAASSLRAPGDVGPAADFSFSWSCRAGNQGHSGKGDFRFKSAAAVSGSPGQLSTTGDAGGVNMLVTLERKDGSQEPIVFDTWYANRLSPGTGGLPANGSQAMQVRFVRTAQPIVPGVASSTLTIEAIPY</sequence>
<reference evidence="2 3" key="1">
    <citation type="submission" date="2020-08" db="EMBL/GenBank/DDBJ databases">
        <title>Phenotypic and transcriptomic analysis of seven clinical Stenotrophomonas maltophilia isolates identify a small set of shared and commonly regulated genes involved in biofilm lifestyle.</title>
        <authorList>
            <person name="Alio I."/>
            <person name="Gudzuhn M."/>
            <person name="Streit W."/>
        </authorList>
    </citation>
    <scope>NUCLEOTIDE SEQUENCE [LARGE SCALE GENOMIC DNA]</scope>
    <source>
        <strain evidence="2 3">UHH_SKK55</strain>
    </source>
</reference>
<dbReference type="RefSeq" id="WP_146136441.1">
    <property type="nucleotide sequence ID" value="NZ_CP040433.1"/>
</dbReference>
<feature type="domain" description="Fimbrial-type adhesion" evidence="1">
    <location>
        <begin position="163"/>
        <end position="307"/>
    </location>
</feature>
<dbReference type="GO" id="GO:0007155">
    <property type="term" value="P:cell adhesion"/>
    <property type="evidence" value="ECO:0007669"/>
    <property type="project" value="InterPro"/>
</dbReference>
<name>A0AAX1IAK2_STEMA</name>
<dbReference type="InterPro" id="IPR000259">
    <property type="entry name" value="Adhesion_dom_fimbrial"/>
</dbReference>
<proteinExistence type="predicted"/>
<organism evidence="2 3">
    <name type="scientific">Stenotrophomonas maltophilia</name>
    <name type="common">Pseudomonas maltophilia</name>
    <name type="synonym">Xanthomonas maltophilia</name>
    <dbReference type="NCBI Taxonomy" id="40324"/>
    <lineage>
        <taxon>Bacteria</taxon>
        <taxon>Pseudomonadati</taxon>
        <taxon>Pseudomonadota</taxon>
        <taxon>Gammaproteobacteria</taxon>
        <taxon>Lysobacterales</taxon>
        <taxon>Lysobacteraceae</taxon>
        <taxon>Stenotrophomonas</taxon>
        <taxon>Stenotrophomonas maltophilia group</taxon>
    </lineage>
</organism>
<accession>A0AAX1IAK2</accession>
<dbReference type="InterPro" id="IPR008966">
    <property type="entry name" value="Adhesion_dom_sf"/>
</dbReference>
<protein>
    <recommendedName>
        <fullName evidence="1">Fimbrial-type adhesion domain-containing protein</fullName>
    </recommendedName>
</protein>
<dbReference type="Gene3D" id="2.60.40.1090">
    <property type="entry name" value="Fimbrial-type adhesion domain"/>
    <property type="match status" value="1"/>
</dbReference>
<dbReference type="EMBL" id="CP060025">
    <property type="protein sequence ID" value="QNG76134.1"/>
    <property type="molecule type" value="Genomic_DNA"/>
</dbReference>
<evidence type="ECO:0000313" key="2">
    <source>
        <dbReference type="EMBL" id="QNG76134.1"/>
    </source>
</evidence>